<dbReference type="EMBL" id="JACHMI010000001">
    <property type="protein sequence ID" value="MBB6554576.1"/>
    <property type="molecule type" value="Genomic_DNA"/>
</dbReference>
<reference evidence="2 3" key="1">
    <citation type="submission" date="2020-08" db="EMBL/GenBank/DDBJ databases">
        <title>Sequencing the genomes of 1000 actinobacteria strains.</title>
        <authorList>
            <person name="Klenk H.-P."/>
        </authorList>
    </citation>
    <scope>NUCLEOTIDE SEQUENCE [LARGE SCALE GENOMIC DNA]</scope>
    <source>
        <strain evidence="2 3">DSM 43768</strain>
    </source>
</reference>
<dbReference type="SUPFAM" id="SSF54427">
    <property type="entry name" value="NTF2-like"/>
    <property type="match status" value="1"/>
</dbReference>
<keyword evidence="3" id="KW-1185">Reference proteome</keyword>
<organism evidence="2 3">
    <name type="scientific">Nonomuraea rubra</name>
    <dbReference type="NCBI Taxonomy" id="46180"/>
    <lineage>
        <taxon>Bacteria</taxon>
        <taxon>Bacillati</taxon>
        <taxon>Actinomycetota</taxon>
        <taxon>Actinomycetes</taxon>
        <taxon>Streptosporangiales</taxon>
        <taxon>Streptosporangiaceae</taxon>
        <taxon>Nonomuraea</taxon>
    </lineage>
</organism>
<evidence type="ECO:0000313" key="3">
    <source>
        <dbReference type="Proteomes" id="UP000565579"/>
    </source>
</evidence>
<name>A0A7X0P3G0_9ACTN</name>
<protein>
    <recommendedName>
        <fullName evidence="1">SnoaL-like domain-containing protein</fullName>
    </recommendedName>
</protein>
<dbReference type="InterPro" id="IPR032710">
    <property type="entry name" value="NTF2-like_dom_sf"/>
</dbReference>
<comment type="caution">
    <text evidence="2">The sequence shown here is derived from an EMBL/GenBank/DDBJ whole genome shotgun (WGS) entry which is preliminary data.</text>
</comment>
<dbReference type="Pfam" id="PF13577">
    <property type="entry name" value="SnoaL_4"/>
    <property type="match status" value="1"/>
</dbReference>
<evidence type="ECO:0000259" key="1">
    <source>
        <dbReference type="Pfam" id="PF13577"/>
    </source>
</evidence>
<sequence length="149" mass="16347">MPATVETDRTDVTQLIYRLYACMDEGRFADLTTVFSPAISVRTPGGLASGRDAVIAQASRNHSTAERVQHFVHNPLVEVDGDHATVRADVIVTFTPGDTPEGRPAPEPRYTLSERFHYEATRFPAGWRLSRVDGTPVWARGTNPLAAQA</sequence>
<proteinExistence type="predicted"/>
<dbReference type="RefSeq" id="WP_185109284.1">
    <property type="nucleotide sequence ID" value="NZ_BAAAXY010000215.1"/>
</dbReference>
<accession>A0A7X0P3G0</accession>
<gene>
    <name evidence="2" type="ORF">HD593_009371</name>
</gene>
<feature type="domain" description="SnoaL-like" evidence="1">
    <location>
        <begin position="7"/>
        <end position="132"/>
    </location>
</feature>
<dbReference type="AlphaFoldDB" id="A0A7X0P3G0"/>
<dbReference type="Gene3D" id="3.10.450.50">
    <property type="match status" value="1"/>
</dbReference>
<evidence type="ECO:0000313" key="2">
    <source>
        <dbReference type="EMBL" id="MBB6554576.1"/>
    </source>
</evidence>
<dbReference type="Proteomes" id="UP000565579">
    <property type="component" value="Unassembled WGS sequence"/>
</dbReference>
<dbReference type="InterPro" id="IPR037401">
    <property type="entry name" value="SnoaL-like"/>
</dbReference>